<dbReference type="PANTHER" id="PTHR46481">
    <property type="entry name" value="ZINC FINGER BED DOMAIN-CONTAINING PROTEIN 4"/>
    <property type="match status" value="1"/>
</dbReference>
<accession>A0A5J5B126</accession>
<protein>
    <recommendedName>
        <fullName evidence="3">hAT-like transposase RNase-H fold domain-containing protein</fullName>
    </recommendedName>
</protein>
<dbReference type="InterPro" id="IPR052035">
    <property type="entry name" value="ZnF_BED_domain_contain"/>
</dbReference>
<evidence type="ECO:0000313" key="2">
    <source>
        <dbReference type="Proteomes" id="UP000325577"/>
    </source>
</evidence>
<dbReference type="EMBL" id="CM018039">
    <property type="protein sequence ID" value="KAA8536963.1"/>
    <property type="molecule type" value="Genomic_DNA"/>
</dbReference>
<sequence>MNYTSEKRKLKHVMEFIPSKICLTSDLWSSITTDAYLALAAHYVDENWILQKKILSFHHMPTPHSGPILAEKVIHLLKEWDIKKKVFSLTLDNANEFFHVHCLAHILNLIVQADLKVIDEAVNKIRESVKYVRGSEGRKIKFA</sequence>
<reference evidence="1 2" key="1">
    <citation type="submission" date="2019-09" db="EMBL/GenBank/DDBJ databases">
        <title>A chromosome-level genome assembly of the Chinese tupelo Nyssa sinensis.</title>
        <authorList>
            <person name="Yang X."/>
            <person name="Kang M."/>
            <person name="Yang Y."/>
            <person name="Xiong H."/>
            <person name="Wang M."/>
            <person name="Zhang Z."/>
            <person name="Wang Z."/>
            <person name="Wu H."/>
            <person name="Ma T."/>
            <person name="Liu J."/>
            <person name="Xi Z."/>
        </authorList>
    </citation>
    <scope>NUCLEOTIDE SEQUENCE [LARGE SCALE GENOMIC DNA]</scope>
    <source>
        <strain evidence="1">J267</strain>
        <tissue evidence="1">Leaf</tissue>
    </source>
</reference>
<dbReference type="PANTHER" id="PTHR46481:SF6">
    <property type="entry name" value="ZINC FINGER BED DOMAIN-CONTAINING PROTEIN RICESLEEPER 2-LIKE"/>
    <property type="match status" value="1"/>
</dbReference>
<dbReference type="InterPro" id="IPR012337">
    <property type="entry name" value="RNaseH-like_sf"/>
</dbReference>
<dbReference type="SUPFAM" id="SSF53098">
    <property type="entry name" value="Ribonuclease H-like"/>
    <property type="match status" value="1"/>
</dbReference>
<proteinExistence type="predicted"/>
<keyword evidence="2" id="KW-1185">Reference proteome</keyword>
<name>A0A5J5B126_9ASTE</name>
<dbReference type="AlphaFoldDB" id="A0A5J5B126"/>
<gene>
    <name evidence="1" type="ORF">F0562_029441</name>
</gene>
<organism evidence="1 2">
    <name type="scientific">Nyssa sinensis</name>
    <dbReference type="NCBI Taxonomy" id="561372"/>
    <lineage>
        <taxon>Eukaryota</taxon>
        <taxon>Viridiplantae</taxon>
        <taxon>Streptophyta</taxon>
        <taxon>Embryophyta</taxon>
        <taxon>Tracheophyta</taxon>
        <taxon>Spermatophyta</taxon>
        <taxon>Magnoliopsida</taxon>
        <taxon>eudicotyledons</taxon>
        <taxon>Gunneridae</taxon>
        <taxon>Pentapetalae</taxon>
        <taxon>asterids</taxon>
        <taxon>Cornales</taxon>
        <taxon>Nyssaceae</taxon>
        <taxon>Nyssa</taxon>
    </lineage>
</organism>
<dbReference type="OrthoDB" id="1726511at2759"/>
<evidence type="ECO:0000313" key="1">
    <source>
        <dbReference type="EMBL" id="KAA8536963.1"/>
    </source>
</evidence>
<dbReference type="Proteomes" id="UP000325577">
    <property type="component" value="Linkage Group LG16"/>
</dbReference>
<evidence type="ECO:0008006" key="3">
    <source>
        <dbReference type="Google" id="ProtNLM"/>
    </source>
</evidence>